<accession>A0ABW5R9N0</accession>
<dbReference type="PANTHER" id="PTHR11091:SF0">
    <property type="entry name" value="MALATE DEHYDROGENASE"/>
    <property type="match status" value="1"/>
</dbReference>
<name>A0ABW5R9N0_9BACL</name>
<protein>
    <submittedName>
        <fullName evidence="3">Ldh family oxidoreductase</fullName>
    </submittedName>
</protein>
<dbReference type="Gene3D" id="3.30.1370.60">
    <property type="entry name" value="Hypothetical oxidoreductase yiak, domain 2"/>
    <property type="match status" value="1"/>
</dbReference>
<proteinExistence type="inferred from homology"/>
<evidence type="ECO:0000256" key="1">
    <source>
        <dbReference type="ARBA" id="ARBA00006056"/>
    </source>
</evidence>
<sequence length="358" mass="38936">MSNRRYHWKRLEQFVAQVFQRSGLPPEEASVVSESLIEADLRGVDSHGVVRTEIYVQRLEKGMVASGASMQVMQDGGLTLLDAQNSFGAVAGNRALELALTGARQHGLSIVGVKNSNHFGTCAYYLKKAVEQDMLLMVMSNASQTMPPTGGIRPFIGTNPLAVGVPAGRHLPFMMDMATSVVARGKIIVAAEKGEAIPEGWAVDAQGRPTTDAQEALSGSVLPLGGPKGYALSMFIDIMAGVLTGAGFGKSVNNMYENWAQPQNVGHFFIAMDIGRMMPVAQFKQRMDEYIEDLKAEPKAPGVNEILIPGELEFRREQERKQQGIELPLKVQQMLSSLGERHGLSLTDTEIDESAVYE</sequence>
<comment type="similarity">
    <text evidence="1">Belongs to the LDH2/MDH2 oxidoreductase family.</text>
</comment>
<dbReference type="InterPro" id="IPR036111">
    <property type="entry name" value="Mal/L-sulfo/L-lacto_DH-like_sf"/>
</dbReference>
<dbReference type="EMBL" id="JBHUMM010000014">
    <property type="protein sequence ID" value="MFD2671708.1"/>
    <property type="molecule type" value="Genomic_DNA"/>
</dbReference>
<dbReference type="Gene3D" id="1.10.1530.10">
    <property type="match status" value="1"/>
</dbReference>
<dbReference type="Pfam" id="PF02615">
    <property type="entry name" value="Ldh_2"/>
    <property type="match status" value="1"/>
</dbReference>
<gene>
    <name evidence="3" type="ORF">ACFSUC_08830</name>
</gene>
<keyword evidence="2" id="KW-0560">Oxidoreductase</keyword>
<dbReference type="InterPro" id="IPR003767">
    <property type="entry name" value="Malate/L-lactate_DH-like"/>
</dbReference>
<comment type="caution">
    <text evidence="3">The sequence shown here is derived from an EMBL/GenBank/DDBJ whole genome shotgun (WGS) entry which is preliminary data.</text>
</comment>
<keyword evidence="4" id="KW-1185">Reference proteome</keyword>
<dbReference type="InterPro" id="IPR043144">
    <property type="entry name" value="Mal/L-sulf/L-lact_DH-like_ah"/>
</dbReference>
<reference evidence="4" key="1">
    <citation type="journal article" date="2019" name="Int. J. Syst. Evol. Microbiol.">
        <title>The Global Catalogue of Microorganisms (GCM) 10K type strain sequencing project: providing services to taxonomists for standard genome sequencing and annotation.</title>
        <authorList>
            <consortium name="The Broad Institute Genomics Platform"/>
            <consortium name="The Broad Institute Genome Sequencing Center for Infectious Disease"/>
            <person name="Wu L."/>
            <person name="Ma J."/>
        </authorList>
    </citation>
    <scope>NUCLEOTIDE SEQUENCE [LARGE SCALE GENOMIC DNA]</scope>
    <source>
        <strain evidence="4">KCTC 33676</strain>
    </source>
</reference>
<dbReference type="InterPro" id="IPR043143">
    <property type="entry name" value="Mal/L-sulf/L-lact_DH-like_NADP"/>
</dbReference>
<evidence type="ECO:0000313" key="3">
    <source>
        <dbReference type="EMBL" id="MFD2671708.1"/>
    </source>
</evidence>
<dbReference type="PANTHER" id="PTHR11091">
    <property type="entry name" value="OXIDOREDUCTASE-RELATED"/>
    <property type="match status" value="1"/>
</dbReference>
<evidence type="ECO:0000256" key="2">
    <source>
        <dbReference type="ARBA" id="ARBA00023002"/>
    </source>
</evidence>
<dbReference type="Proteomes" id="UP001597497">
    <property type="component" value="Unassembled WGS sequence"/>
</dbReference>
<dbReference type="SUPFAM" id="SSF89733">
    <property type="entry name" value="L-sulfolactate dehydrogenase-like"/>
    <property type="match status" value="1"/>
</dbReference>
<evidence type="ECO:0000313" key="4">
    <source>
        <dbReference type="Proteomes" id="UP001597497"/>
    </source>
</evidence>
<organism evidence="3 4">
    <name type="scientific">Marinicrinis sediminis</name>
    <dbReference type="NCBI Taxonomy" id="1652465"/>
    <lineage>
        <taxon>Bacteria</taxon>
        <taxon>Bacillati</taxon>
        <taxon>Bacillota</taxon>
        <taxon>Bacilli</taxon>
        <taxon>Bacillales</taxon>
        <taxon>Paenibacillaceae</taxon>
    </lineage>
</organism>
<dbReference type="RefSeq" id="WP_379929182.1">
    <property type="nucleotide sequence ID" value="NZ_JBHUMM010000014.1"/>
</dbReference>